<dbReference type="InterPro" id="IPR008792">
    <property type="entry name" value="PQQD"/>
</dbReference>
<dbReference type="Gene3D" id="1.10.10.1150">
    <property type="entry name" value="Coenzyme PQQ synthesis protein D (PqqD)"/>
    <property type="match status" value="1"/>
</dbReference>
<protein>
    <recommendedName>
        <fullName evidence="3">PqqD family protein</fullName>
    </recommendedName>
</protein>
<reference evidence="1 2" key="1">
    <citation type="submission" date="2009-01" db="EMBL/GenBank/DDBJ databases">
        <authorList>
            <person name="Qin X."/>
            <person name="Bachman B."/>
            <person name="Battles P."/>
            <person name="Bell A."/>
            <person name="Bess C."/>
            <person name="Bickham C."/>
            <person name="Chaboub L."/>
            <person name="Chen D."/>
            <person name="Coyle M."/>
            <person name="Deiros D.R."/>
            <person name="Dinh H."/>
            <person name="Forbes L."/>
            <person name="Fowler G."/>
            <person name="Francisco L."/>
            <person name="Fu Q."/>
            <person name="Gubbala S."/>
            <person name="Hale W."/>
            <person name="Han Y."/>
            <person name="Hemphill L."/>
            <person name="Highlander S.K."/>
            <person name="Hirani K."/>
            <person name="Hogues M."/>
            <person name="Jackson L."/>
            <person name="Jakkamsetti A."/>
            <person name="Javaid M."/>
            <person name="Jiang H."/>
            <person name="Korchina V."/>
            <person name="Kovar C."/>
            <person name="Lara F."/>
            <person name="Lee S."/>
            <person name="Mata R."/>
            <person name="Mathew T."/>
            <person name="Moen C."/>
            <person name="Morales K."/>
            <person name="Munidasa M."/>
            <person name="Nazareth L."/>
            <person name="Ngo R."/>
            <person name="Nguyen L."/>
            <person name="Okwuonu G."/>
            <person name="Ongeri F."/>
            <person name="Patil S."/>
            <person name="Petrosino J."/>
            <person name="Pham C."/>
            <person name="Pham P."/>
            <person name="Pu L.-L."/>
            <person name="Puazo M."/>
            <person name="Raj R."/>
            <person name="Reid J."/>
            <person name="Rouhana J."/>
            <person name="Saada N."/>
            <person name="Shang Y."/>
            <person name="Simmons D."/>
            <person name="Thornton R."/>
            <person name="Warren J."/>
            <person name="Weissenberger G."/>
            <person name="Zhang J."/>
            <person name="Zhang L."/>
            <person name="Zhou C."/>
            <person name="Zhu D."/>
            <person name="Muzny D."/>
            <person name="Worley K."/>
            <person name="Gibbs R."/>
        </authorList>
    </citation>
    <scope>NUCLEOTIDE SEQUENCE [LARGE SCALE GENOMIC DNA]</scope>
    <source>
        <strain evidence="1 2">ATCC 33300</strain>
    </source>
</reference>
<organism evidence="1 2">
    <name type="scientific">Sphingobacterium spiritivorum ATCC 33300</name>
    <dbReference type="NCBI Taxonomy" id="525372"/>
    <lineage>
        <taxon>Bacteria</taxon>
        <taxon>Pseudomonadati</taxon>
        <taxon>Bacteroidota</taxon>
        <taxon>Sphingobacteriia</taxon>
        <taxon>Sphingobacteriales</taxon>
        <taxon>Sphingobacteriaceae</taxon>
        <taxon>Sphingobacterium</taxon>
    </lineage>
</organism>
<evidence type="ECO:0008006" key="3">
    <source>
        <dbReference type="Google" id="ProtNLM"/>
    </source>
</evidence>
<proteinExistence type="predicted"/>
<dbReference type="Pfam" id="PF05402">
    <property type="entry name" value="PqqD"/>
    <property type="match status" value="1"/>
</dbReference>
<gene>
    <name evidence="1" type="ORF">HMPREF0765_0987</name>
</gene>
<dbReference type="InterPro" id="IPR041881">
    <property type="entry name" value="PqqD_sf"/>
</dbReference>
<accession>C2FUI1</accession>
<dbReference type="RefSeq" id="WP_003006140.1">
    <property type="nucleotide sequence ID" value="NZ_GG668631.1"/>
</dbReference>
<evidence type="ECO:0000313" key="1">
    <source>
        <dbReference type="EMBL" id="EEI93411.1"/>
    </source>
</evidence>
<sequence>MMRLRTDIRLRKIGEEYIIVDPGQDMVDMSKAYTLNETAAFIWNELQNIEFSVSTIAKLLQDNYNLSPKTANQDANELMKQLQSEGLLKDI</sequence>
<name>C2FUI1_SPHSI</name>
<dbReference type="AlphaFoldDB" id="C2FUI1"/>
<dbReference type="EMBL" id="ACHB01000023">
    <property type="protein sequence ID" value="EEI93411.1"/>
    <property type="molecule type" value="Genomic_DNA"/>
</dbReference>
<dbReference type="Proteomes" id="UP000006241">
    <property type="component" value="Unassembled WGS sequence"/>
</dbReference>
<evidence type="ECO:0000313" key="2">
    <source>
        <dbReference type="Proteomes" id="UP000006241"/>
    </source>
</evidence>
<dbReference type="HOGENOM" id="CLU_159325_0_0_10"/>
<comment type="caution">
    <text evidence="1">The sequence shown here is derived from an EMBL/GenBank/DDBJ whole genome shotgun (WGS) entry which is preliminary data.</text>
</comment>